<dbReference type="InterPro" id="IPR028082">
    <property type="entry name" value="Peripla_BP_I"/>
</dbReference>
<dbReference type="SUPFAM" id="SSF53822">
    <property type="entry name" value="Periplasmic binding protein-like I"/>
    <property type="match status" value="1"/>
</dbReference>
<dbReference type="PROSITE" id="PS50932">
    <property type="entry name" value="HTH_LACI_2"/>
    <property type="match status" value="1"/>
</dbReference>
<dbReference type="Gene3D" id="1.10.260.40">
    <property type="entry name" value="lambda repressor-like DNA-binding domains"/>
    <property type="match status" value="1"/>
</dbReference>
<dbReference type="InterPro" id="IPR010982">
    <property type="entry name" value="Lambda_DNA-bd_dom_sf"/>
</dbReference>
<evidence type="ECO:0000256" key="3">
    <source>
        <dbReference type="ARBA" id="ARBA00023163"/>
    </source>
</evidence>
<keyword evidence="6" id="KW-1185">Reference proteome</keyword>
<dbReference type="InterPro" id="IPR000843">
    <property type="entry name" value="HTH_LacI"/>
</dbReference>
<dbReference type="CDD" id="cd01574">
    <property type="entry name" value="PBP1_LacI"/>
    <property type="match status" value="1"/>
</dbReference>
<dbReference type="PANTHER" id="PTHR30146">
    <property type="entry name" value="LACI-RELATED TRANSCRIPTIONAL REPRESSOR"/>
    <property type="match status" value="1"/>
</dbReference>
<gene>
    <name evidence="5" type="ORF">GCM10025883_29750</name>
</gene>
<dbReference type="Proteomes" id="UP001157126">
    <property type="component" value="Unassembled WGS sequence"/>
</dbReference>
<feature type="domain" description="HTH lacI-type" evidence="4">
    <location>
        <begin position="7"/>
        <end position="61"/>
    </location>
</feature>
<protein>
    <submittedName>
        <fullName evidence="5">LacI family transcriptional regulator</fullName>
    </submittedName>
</protein>
<dbReference type="EMBL" id="BSUO01000001">
    <property type="protein sequence ID" value="GMA40930.1"/>
    <property type="molecule type" value="Genomic_DNA"/>
</dbReference>
<dbReference type="SMART" id="SM00354">
    <property type="entry name" value="HTH_LACI"/>
    <property type="match status" value="1"/>
</dbReference>
<dbReference type="Gene3D" id="3.40.50.2300">
    <property type="match status" value="2"/>
</dbReference>
<evidence type="ECO:0000256" key="1">
    <source>
        <dbReference type="ARBA" id="ARBA00023015"/>
    </source>
</evidence>
<keyword evidence="1" id="KW-0805">Transcription regulation</keyword>
<dbReference type="Pfam" id="PF00356">
    <property type="entry name" value="LacI"/>
    <property type="match status" value="1"/>
</dbReference>
<dbReference type="CDD" id="cd01392">
    <property type="entry name" value="HTH_LacI"/>
    <property type="match status" value="1"/>
</dbReference>
<sequence length="336" mass="35050">MGWSTQATARDVAALANVSAQTVSRVANGAENVSPETRARVLEAMAKVGYTPNGAARALRSGRSDMIGIVVHHLTRTGEANIVQAVATTAHDRGYAVTLMDASTGAASDLNEALARIGPGVAGVVVLGLETSDVDRLKAPGRLPVVVADSRSLAHPAVGFDQRGGAQQAVGHLLGLGHACVHMLAGPQSSLQSRLREHAWREFLTAAGRPVPPVLRGDWSPASGYAAGQVLAADREVTAIFVANDEMAAGLMRAFHEAGRRIPDEVSVVGFDDVLAEYLWPPLTTVRQDFSAVGDGLVRLLLQRIGSPVADPDPVSTVVPAHLVIRASSGPPPGHR</sequence>
<dbReference type="Pfam" id="PF13377">
    <property type="entry name" value="Peripla_BP_3"/>
    <property type="match status" value="1"/>
</dbReference>
<evidence type="ECO:0000256" key="2">
    <source>
        <dbReference type="ARBA" id="ARBA00023125"/>
    </source>
</evidence>
<evidence type="ECO:0000259" key="4">
    <source>
        <dbReference type="PROSITE" id="PS50932"/>
    </source>
</evidence>
<dbReference type="SUPFAM" id="SSF47413">
    <property type="entry name" value="lambda repressor-like DNA-binding domains"/>
    <property type="match status" value="1"/>
</dbReference>
<reference evidence="6" key="1">
    <citation type="journal article" date="2019" name="Int. J. Syst. Evol. Microbiol.">
        <title>The Global Catalogue of Microorganisms (GCM) 10K type strain sequencing project: providing services to taxonomists for standard genome sequencing and annotation.</title>
        <authorList>
            <consortium name="The Broad Institute Genomics Platform"/>
            <consortium name="The Broad Institute Genome Sequencing Center for Infectious Disease"/>
            <person name="Wu L."/>
            <person name="Ma J."/>
        </authorList>
    </citation>
    <scope>NUCLEOTIDE SEQUENCE [LARGE SCALE GENOMIC DNA]</scope>
    <source>
        <strain evidence="6">NBRC 113072</strain>
    </source>
</reference>
<dbReference type="InterPro" id="IPR046335">
    <property type="entry name" value="LacI/GalR-like_sensor"/>
</dbReference>
<keyword evidence="2" id="KW-0238">DNA-binding</keyword>
<proteinExistence type="predicted"/>
<organism evidence="5 6">
    <name type="scientific">Mobilicoccus caccae</name>
    <dbReference type="NCBI Taxonomy" id="1859295"/>
    <lineage>
        <taxon>Bacteria</taxon>
        <taxon>Bacillati</taxon>
        <taxon>Actinomycetota</taxon>
        <taxon>Actinomycetes</taxon>
        <taxon>Micrococcales</taxon>
        <taxon>Dermatophilaceae</taxon>
        <taxon>Mobilicoccus</taxon>
    </lineage>
</organism>
<accession>A0ABQ6ISP3</accession>
<name>A0ABQ6ISP3_9MICO</name>
<comment type="caution">
    <text evidence="5">The sequence shown here is derived from an EMBL/GenBank/DDBJ whole genome shotgun (WGS) entry which is preliminary data.</text>
</comment>
<keyword evidence="3" id="KW-0804">Transcription</keyword>
<dbReference type="PANTHER" id="PTHR30146:SF153">
    <property type="entry name" value="LACTOSE OPERON REPRESSOR"/>
    <property type="match status" value="1"/>
</dbReference>
<evidence type="ECO:0000313" key="5">
    <source>
        <dbReference type="EMBL" id="GMA40930.1"/>
    </source>
</evidence>
<evidence type="ECO:0000313" key="6">
    <source>
        <dbReference type="Proteomes" id="UP001157126"/>
    </source>
</evidence>